<proteinExistence type="predicted"/>
<dbReference type="Proteomes" id="UP000279284">
    <property type="component" value="Chromosome"/>
</dbReference>
<accession>A0A1X3D0B1</accession>
<name>A0A1X3D0B1_9NEIS</name>
<dbReference type="RefSeq" id="WP_085415548.1">
    <property type="nucleotide sequence ID" value="NZ_CAUJPY010000001.1"/>
</dbReference>
<sequence>MRINQNIILSLAILGLAACQPQNHVLSPQAGVAVKTEQTAQGTVSPEQKLKEYQTLLAWEAQAGRQIGAWMEEWRQRRASHKNGRLSDEENRELAKQADEIYSSLNRLAIQDAEVKALQQNLQTSHRLYRDMGDFIYTRPQARTAEMQQAFADIALLTQQAERLKNKLNQEFGIKP</sequence>
<dbReference type="PROSITE" id="PS51257">
    <property type="entry name" value="PROKAR_LIPOPROTEIN"/>
    <property type="match status" value="1"/>
</dbReference>
<reference evidence="1 2" key="1">
    <citation type="submission" date="2018-12" db="EMBL/GenBank/DDBJ databases">
        <authorList>
            <consortium name="Pathogen Informatics"/>
        </authorList>
    </citation>
    <scope>NUCLEOTIDE SEQUENCE [LARGE SCALE GENOMIC DNA]</scope>
    <source>
        <strain evidence="1 2">NCTC10296</strain>
    </source>
</reference>
<organism evidence="1 2">
    <name type="scientific">Neisseria canis</name>
    <dbReference type="NCBI Taxonomy" id="493"/>
    <lineage>
        <taxon>Bacteria</taxon>
        <taxon>Pseudomonadati</taxon>
        <taxon>Pseudomonadota</taxon>
        <taxon>Betaproteobacteria</taxon>
        <taxon>Neisseriales</taxon>
        <taxon>Neisseriaceae</taxon>
        <taxon>Neisseria</taxon>
    </lineage>
</organism>
<protein>
    <recommendedName>
        <fullName evidence="3">Lipoprotein</fullName>
    </recommendedName>
</protein>
<dbReference type="EMBL" id="LR134313">
    <property type="protein sequence ID" value="VEF01880.1"/>
    <property type="molecule type" value="Genomic_DNA"/>
</dbReference>
<evidence type="ECO:0000313" key="2">
    <source>
        <dbReference type="Proteomes" id="UP000279284"/>
    </source>
</evidence>
<evidence type="ECO:0000313" key="1">
    <source>
        <dbReference type="EMBL" id="VEF01880.1"/>
    </source>
</evidence>
<evidence type="ECO:0008006" key="3">
    <source>
        <dbReference type="Google" id="ProtNLM"/>
    </source>
</evidence>
<gene>
    <name evidence="1" type="ORF">NCTC10296_01507</name>
</gene>
<dbReference type="AlphaFoldDB" id="A0A1X3D0B1"/>
<dbReference type="KEGG" id="nci:NCTC10296_01507"/>
<keyword evidence="2" id="KW-1185">Reference proteome</keyword>
<dbReference type="STRING" id="493.BWD07_01175"/>
<dbReference type="OrthoDB" id="8606020at2"/>